<proteinExistence type="predicted"/>
<dbReference type="AlphaFoldDB" id="A0A1T1HFL4"/>
<reference evidence="1" key="1">
    <citation type="submission" date="2017-02" db="EMBL/GenBank/DDBJ databases">
        <title>Draft Genome Sequence of the Salt Water Bacterium Oceanospirillum linum ATCC 11336.</title>
        <authorList>
            <person name="Trachtenberg A.M."/>
            <person name="Carney J.G."/>
            <person name="Linnane J.D."/>
            <person name="Rheaume B.A."/>
            <person name="Pitts N.L."/>
            <person name="Mykles D.L."/>
            <person name="Maclea K.S."/>
        </authorList>
    </citation>
    <scope>NUCLEOTIDE SEQUENCE [LARGE SCALE GENOMIC DNA]</scope>
    <source>
        <strain evidence="1">ATCC 11336</strain>
    </source>
</reference>
<comment type="caution">
    <text evidence="1">The sequence shown here is derived from an EMBL/GenBank/DDBJ whole genome shotgun (WGS) entry which is preliminary data.</text>
</comment>
<dbReference type="EMBL" id="MTSD02000001">
    <property type="protein sequence ID" value="OOV88648.1"/>
    <property type="molecule type" value="Genomic_DNA"/>
</dbReference>
<accession>A0A1T1HFL4</accession>
<protein>
    <submittedName>
        <fullName evidence="1">Uncharacterized protein</fullName>
    </submittedName>
</protein>
<dbReference type="Proteomes" id="UP000190064">
    <property type="component" value="Unassembled WGS sequence"/>
</dbReference>
<keyword evidence="2" id="KW-1185">Reference proteome</keyword>
<name>A0A1T1HFL4_OCELI</name>
<sequence length="78" mass="8867">MPHTEVWLFFEQAAFPAIGQNQGQAYFQEISIHSALSTASLSAQNTCYWPCAQAASLQDHRFPVSWRADYKHQKNPIV</sequence>
<evidence type="ECO:0000313" key="1">
    <source>
        <dbReference type="EMBL" id="OOV88648.1"/>
    </source>
</evidence>
<gene>
    <name evidence="1" type="ORF">BTA35_0203955</name>
</gene>
<organism evidence="1 2">
    <name type="scientific">Oceanospirillum linum</name>
    <dbReference type="NCBI Taxonomy" id="966"/>
    <lineage>
        <taxon>Bacteria</taxon>
        <taxon>Pseudomonadati</taxon>
        <taxon>Pseudomonadota</taxon>
        <taxon>Gammaproteobacteria</taxon>
        <taxon>Oceanospirillales</taxon>
        <taxon>Oceanospirillaceae</taxon>
        <taxon>Oceanospirillum</taxon>
    </lineage>
</organism>
<evidence type="ECO:0000313" key="2">
    <source>
        <dbReference type="Proteomes" id="UP000190064"/>
    </source>
</evidence>
<dbReference type="STRING" id="966.BTA35_0203955"/>